<keyword evidence="4" id="KW-1185">Reference proteome</keyword>
<keyword evidence="1" id="KW-0175">Coiled coil</keyword>
<evidence type="ECO:0000256" key="2">
    <source>
        <dbReference type="SAM" id="MobiDB-lite"/>
    </source>
</evidence>
<comment type="caution">
    <text evidence="3">The sequence shown here is derived from an EMBL/GenBank/DDBJ whole genome shotgun (WGS) entry which is preliminary data.</text>
</comment>
<evidence type="ECO:0000313" key="4">
    <source>
        <dbReference type="Proteomes" id="UP000054937"/>
    </source>
</evidence>
<name>A0A0V0R5U4_PSEPJ</name>
<feature type="region of interest" description="Disordered" evidence="2">
    <location>
        <begin position="242"/>
        <end position="263"/>
    </location>
</feature>
<feature type="coiled-coil region" evidence="1">
    <location>
        <begin position="126"/>
        <end position="170"/>
    </location>
</feature>
<evidence type="ECO:0000313" key="3">
    <source>
        <dbReference type="EMBL" id="KRX09854.1"/>
    </source>
</evidence>
<accession>A0A0V0R5U4</accession>
<dbReference type="Proteomes" id="UP000054937">
    <property type="component" value="Unassembled WGS sequence"/>
</dbReference>
<dbReference type="OMA" id="RNQNFIN"/>
<dbReference type="AlphaFoldDB" id="A0A0V0R5U4"/>
<dbReference type="EMBL" id="LDAU01000044">
    <property type="protein sequence ID" value="KRX09854.1"/>
    <property type="molecule type" value="Genomic_DNA"/>
</dbReference>
<protein>
    <submittedName>
        <fullName evidence="3">Uncharacterized protein</fullName>
    </submittedName>
</protein>
<organism evidence="3 4">
    <name type="scientific">Pseudocohnilembus persalinus</name>
    <name type="common">Ciliate</name>
    <dbReference type="NCBI Taxonomy" id="266149"/>
    <lineage>
        <taxon>Eukaryota</taxon>
        <taxon>Sar</taxon>
        <taxon>Alveolata</taxon>
        <taxon>Ciliophora</taxon>
        <taxon>Intramacronucleata</taxon>
        <taxon>Oligohymenophorea</taxon>
        <taxon>Scuticociliatia</taxon>
        <taxon>Philasterida</taxon>
        <taxon>Pseudocohnilembidae</taxon>
        <taxon>Pseudocohnilembus</taxon>
    </lineage>
</organism>
<sequence length="639" mass="76576">MDTGSFYRYEIVNERVGVDIVEDDRRKQRIKNYQNDQLQRVLQNNQHKRFNVDIRKLEKQRDQSLPKLDGTAQHLSLRSRFKVEKFIKTPKMEQSSLKEYANELSLSCDKLKIQNKFQQDMRFEEKKRYQQEIEDYKKIIVQLKQENKQIEELKCKIQELEIDNYKLQLKAQNCDFKYEEYEQKVLQKIQSMKIIYKQQSFSPKKKRLYSQSIKTPLNQTISQNKSQIYNNNYNQNANFFRSSNLGNENNNNNQNLNNQNNNNQINFTQRESRNQNFINNNSNSQKRQNVTEFDAEDEIKIKAVDSIQEIEEQQGENQNQNLNYDTHNKQNEKQQEKEYKNQNQNQKQILKKSGFVYQLQEEKIENLSPKIQKNNQNKQQNMVSVFQSIDDAEYKNKKNINQQQQASRQEYNKNKNINIRNSNFIEQQQQINDENQQQQIQGQYQRQNRHQEGQIKTFDQINKKFQNQDQNQDIQKTKTMVKNQNLSEKLEIQSEKLDQNSQKLNLTFLKRNYLYQQNSFQQSSSTNCSQSFNQLENLKTQNSEVYDEIEFNNIISQNSENYQNEDNNNKNNNINKINEENKYDNMYKGMQNSSLSLQNNLSDSMFQSEYRRNFQIPLTGLAFLGSSGFNQMKKFGFGY</sequence>
<reference evidence="3 4" key="1">
    <citation type="journal article" date="2015" name="Sci. Rep.">
        <title>Genome of the facultative scuticociliatosis pathogen Pseudocohnilembus persalinus provides insight into its virulence through horizontal gene transfer.</title>
        <authorList>
            <person name="Xiong J."/>
            <person name="Wang G."/>
            <person name="Cheng J."/>
            <person name="Tian M."/>
            <person name="Pan X."/>
            <person name="Warren A."/>
            <person name="Jiang C."/>
            <person name="Yuan D."/>
            <person name="Miao W."/>
        </authorList>
    </citation>
    <scope>NUCLEOTIDE SEQUENCE [LARGE SCALE GENOMIC DNA]</scope>
    <source>
        <strain evidence="3">36N120E</strain>
    </source>
</reference>
<evidence type="ECO:0000256" key="1">
    <source>
        <dbReference type="SAM" id="Coils"/>
    </source>
</evidence>
<proteinExistence type="predicted"/>
<dbReference type="InParanoid" id="A0A0V0R5U4"/>
<gene>
    <name evidence="3" type="ORF">PPERSA_02726</name>
</gene>
<feature type="coiled-coil region" evidence="1">
    <location>
        <begin position="310"/>
        <end position="352"/>
    </location>
</feature>